<dbReference type="EMBL" id="JBHSDI010000016">
    <property type="protein sequence ID" value="MFC4259917.1"/>
    <property type="molecule type" value="Genomic_DNA"/>
</dbReference>
<keyword evidence="9 10" id="KW-0131">Cell cycle</keyword>
<keyword evidence="13" id="KW-1185">Reference proteome</keyword>
<comment type="similarity">
    <text evidence="2 10">Belongs to the TRAFAC class TrmE-Era-EngA-EngB-Septin-like GTPase superfamily. EngB GTPase family.</text>
</comment>
<evidence type="ECO:0000259" key="11">
    <source>
        <dbReference type="PROSITE" id="PS51706"/>
    </source>
</evidence>
<dbReference type="HAMAP" id="MF_00321">
    <property type="entry name" value="GTPase_EngB"/>
    <property type="match status" value="1"/>
</dbReference>
<dbReference type="NCBIfam" id="TIGR03598">
    <property type="entry name" value="GTPase_YsxC"/>
    <property type="match status" value="1"/>
</dbReference>
<keyword evidence="6" id="KW-0460">Magnesium</keyword>
<keyword evidence="4" id="KW-0479">Metal-binding</keyword>
<evidence type="ECO:0000256" key="7">
    <source>
        <dbReference type="ARBA" id="ARBA00023134"/>
    </source>
</evidence>
<dbReference type="PANTHER" id="PTHR11649">
    <property type="entry name" value="MSS1/TRME-RELATED GTP-BINDING PROTEIN"/>
    <property type="match status" value="1"/>
</dbReference>
<evidence type="ECO:0000256" key="2">
    <source>
        <dbReference type="ARBA" id="ARBA00009638"/>
    </source>
</evidence>
<dbReference type="SUPFAM" id="SSF52540">
    <property type="entry name" value="P-loop containing nucleoside triphosphate hydrolases"/>
    <property type="match status" value="1"/>
</dbReference>
<evidence type="ECO:0000256" key="5">
    <source>
        <dbReference type="ARBA" id="ARBA00022741"/>
    </source>
</evidence>
<keyword evidence="5 10" id="KW-0547">Nucleotide-binding</keyword>
<dbReference type="PANTHER" id="PTHR11649:SF13">
    <property type="entry name" value="ENGB-TYPE G DOMAIN-CONTAINING PROTEIN"/>
    <property type="match status" value="1"/>
</dbReference>
<dbReference type="InterPro" id="IPR030393">
    <property type="entry name" value="G_ENGB_dom"/>
</dbReference>
<evidence type="ECO:0000313" key="13">
    <source>
        <dbReference type="Proteomes" id="UP001595798"/>
    </source>
</evidence>
<keyword evidence="8 10" id="KW-0717">Septation</keyword>
<keyword evidence="3 10" id="KW-0132">Cell division</keyword>
<name>A0ABV8QHP6_9GAMM</name>
<organism evidence="12 13">
    <name type="scientific">Marinobacter lacisalsi</name>
    <dbReference type="NCBI Taxonomy" id="475979"/>
    <lineage>
        <taxon>Bacteria</taxon>
        <taxon>Pseudomonadati</taxon>
        <taxon>Pseudomonadota</taxon>
        <taxon>Gammaproteobacteria</taxon>
        <taxon>Pseudomonadales</taxon>
        <taxon>Marinobacteraceae</taxon>
        <taxon>Marinobacter</taxon>
    </lineage>
</organism>
<keyword evidence="7 10" id="KW-0342">GTP-binding</keyword>
<evidence type="ECO:0000256" key="9">
    <source>
        <dbReference type="ARBA" id="ARBA00023306"/>
    </source>
</evidence>
<dbReference type="Proteomes" id="UP001595798">
    <property type="component" value="Unassembled WGS sequence"/>
</dbReference>
<comment type="cofactor">
    <cofactor evidence="1">
        <name>Mg(2+)</name>
        <dbReference type="ChEBI" id="CHEBI:18420"/>
    </cofactor>
</comment>
<evidence type="ECO:0000256" key="10">
    <source>
        <dbReference type="HAMAP-Rule" id="MF_00321"/>
    </source>
</evidence>
<dbReference type="InterPro" id="IPR019987">
    <property type="entry name" value="GTP-bd_ribosome_bio_YsxC"/>
</dbReference>
<protein>
    <recommendedName>
        <fullName evidence="10">Probable GTP-binding protein EngB</fullName>
    </recommendedName>
</protein>
<accession>A0ABV8QHP6</accession>
<comment type="function">
    <text evidence="10">Necessary for normal cell division and for the maintenance of normal septation.</text>
</comment>
<evidence type="ECO:0000256" key="6">
    <source>
        <dbReference type="ARBA" id="ARBA00022842"/>
    </source>
</evidence>
<sequence>MGQFAATRPFAHVIQDLFVTTEPPKPISYNSARFLLSAAQLSDCPPDSGREVAFAGRSNAGKSSAINCITTNGKLARTSKTPGRTRLINFFSLNRENCRLVDLPGYGYAKVSRDMKDDWQQHLSHYLTERRSLAGLVLVMDIRHPLTDFDQMMVEWCEHNNLPLMILATKADKLKFGQAKTALLGIKSALKDVQCLQHLIMFSATAKTGLEDCRNGLTQWLEG</sequence>
<dbReference type="PROSITE" id="PS51706">
    <property type="entry name" value="G_ENGB"/>
    <property type="match status" value="1"/>
</dbReference>
<proteinExistence type="inferred from homology"/>
<comment type="caution">
    <text evidence="12">The sequence shown here is derived from an EMBL/GenBank/DDBJ whole genome shotgun (WGS) entry which is preliminary data.</text>
</comment>
<evidence type="ECO:0000313" key="12">
    <source>
        <dbReference type="EMBL" id="MFC4259917.1"/>
    </source>
</evidence>
<dbReference type="Gene3D" id="3.40.50.300">
    <property type="entry name" value="P-loop containing nucleotide triphosphate hydrolases"/>
    <property type="match status" value="1"/>
</dbReference>
<dbReference type="RefSeq" id="WP_379887920.1">
    <property type="nucleotide sequence ID" value="NZ_JBHSDI010000016.1"/>
</dbReference>
<reference evidence="13" key="1">
    <citation type="journal article" date="2019" name="Int. J. Syst. Evol. Microbiol.">
        <title>The Global Catalogue of Microorganisms (GCM) 10K type strain sequencing project: providing services to taxonomists for standard genome sequencing and annotation.</title>
        <authorList>
            <consortium name="The Broad Institute Genomics Platform"/>
            <consortium name="The Broad Institute Genome Sequencing Center for Infectious Disease"/>
            <person name="Wu L."/>
            <person name="Ma J."/>
        </authorList>
    </citation>
    <scope>NUCLEOTIDE SEQUENCE [LARGE SCALE GENOMIC DNA]</scope>
    <source>
        <strain evidence="13">CECT 7297</strain>
    </source>
</reference>
<dbReference type="InterPro" id="IPR027417">
    <property type="entry name" value="P-loop_NTPase"/>
</dbReference>
<evidence type="ECO:0000256" key="8">
    <source>
        <dbReference type="ARBA" id="ARBA00023210"/>
    </source>
</evidence>
<dbReference type="InterPro" id="IPR006073">
    <property type="entry name" value="GTP-bd"/>
</dbReference>
<evidence type="ECO:0000256" key="4">
    <source>
        <dbReference type="ARBA" id="ARBA00022723"/>
    </source>
</evidence>
<dbReference type="CDD" id="cd01876">
    <property type="entry name" value="YihA_EngB"/>
    <property type="match status" value="1"/>
</dbReference>
<evidence type="ECO:0000256" key="3">
    <source>
        <dbReference type="ARBA" id="ARBA00022618"/>
    </source>
</evidence>
<feature type="domain" description="EngB-type G" evidence="11">
    <location>
        <begin position="48"/>
        <end position="223"/>
    </location>
</feature>
<evidence type="ECO:0000256" key="1">
    <source>
        <dbReference type="ARBA" id="ARBA00001946"/>
    </source>
</evidence>
<dbReference type="Pfam" id="PF01926">
    <property type="entry name" value="MMR_HSR1"/>
    <property type="match status" value="1"/>
</dbReference>
<gene>
    <name evidence="12" type="primary">yihA</name>
    <name evidence="10" type="synonym">engB</name>
    <name evidence="12" type="ORF">ACFOZ5_12830</name>
</gene>